<dbReference type="InterPro" id="IPR018337">
    <property type="entry name" value="Cell_wall/Cho-bd_repeat"/>
</dbReference>
<evidence type="ECO:0000256" key="1">
    <source>
        <dbReference type="ARBA" id="ARBA00022737"/>
    </source>
</evidence>
<evidence type="ECO:0008006" key="7">
    <source>
        <dbReference type="Google" id="ProtNLM"/>
    </source>
</evidence>
<protein>
    <recommendedName>
        <fullName evidence="7">Pectate lyase</fullName>
    </recommendedName>
</protein>
<dbReference type="InterPro" id="IPR012669">
    <property type="entry name" value="Pectate_lyase"/>
</dbReference>
<feature type="compositionally biased region" description="Basic and acidic residues" evidence="3">
    <location>
        <begin position="571"/>
        <end position="587"/>
    </location>
</feature>
<dbReference type="SUPFAM" id="SSF69360">
    <property type="entry name" value="Cell wall binding repeat"/>
    <property type="match status" value="1"/>
</dbReference>
<keyword evidence="4" id="KW-0732">Signal</keyword>
<dbReference type="Pfam" id="PF01473">
    <property type="entry name" value="Choline_bind_1"/>
    <property type="match status" value="1"/>
</dbReference>
<feature type="repeat" description="Cell wall-binding" evidence="2">
    <location>
        <begin position="627"/>
        <end position="650"/>
    </location>
</feature>
<proteinExistence type="predicted"/>
<reference evidence="5 6" key="1">
    <citation type="submission" date="2019-09" db="EMBL/GenBank/DDBJ databases">
        <title>Draft genome sequencing of Hungatella hathewayi 123Y-2.</title>
        <authorList>
            <person name="Lv Q."/>
            <person name="Li S."/>
        </authorList>
    </citation>
    <scope>NUCLEOTIDE SEQUENCE [LARGE SCALE GENOMIC DNA]</scope>
    <source>
        <strain evidence="5 6">123Y-2</strain>
    </source>
</reference>
<dbReference type="Gene3D" id="1.50.10.20">
    <property type="match status" value="1"/>
</dbReference>
<dbReference type="RefSeq" id="WP_055651689.1">
    <property type="nucleotide sequence ID" value="NZ_CZAZ01000033.1"/>
</dbReference>
<keyword evidence="1" id="KW-0677">Repeat</keyword>
<dbReference type="Pfam" id="PF19127">
    <property type="entry name" value="Choline_bind_3"/>
    <property type="match status" value="1"/>
</dbReference>
<comment type="caution">
    <text evidence="5">The sequence shown here is derived from an EMBL/GenBank/DDBJ whole genome shotgun (WGS) entry which is preliminary data.</text>
</comment>
<dbReference type="AlphaFoldDB" id="A0AAW9WM73"/>
<feature type="chain" id="PRO_5043981892" description="Pectate lyase" evidence="4">
    <location>
        <begin position="28"/>
        <end position="720"/>
    </location>
</feature>
<dbReference type="SUPFAM" id="SSF81853">
    <property type="entry name" value="Family 10 polysaccharide lyase"/>
    <property type="match status" value="1"/>
</dbReference>
<feature type="signal peptide" evidence="4">
    <location>
        <begin position="1"/>
        <end position="27"/>
    </location>
</feature>
<dbReference type="Pfam" id="PF09492">
    <property type="entry name" value="Pec_lyase"/>
    <property type="match status" value="1"/>
</dbReference>
<dbReference type="Proteomes" id="UP000434223">
    <property type="component" value="Unassembled WGS sequence"/>
</dbReference>
<organism evidence="5 6">
    <name type="scientific">Hungatella hathewayi</name>
    <dbReference type="NCBI Taxonomy" id="154046"/>
    <lineage>
        <taxon>Bacteria</taxon>
        <taxon>Bacillati</taxon>
        <taxon>Bacillota</taxon>
        <taxon>Clostridia</taxon>
        <taxon>Lachnospirales</taxon>
        <taxon>Lachnospiraceae</taxon>
        <taxon>Hungatella</taxon>
    </lineage>
</organism>
<evidence type="ECO:0000313" key="6">
    <source>
        <dbReference type="Proteomes" id="UP000434223"/>
    </source>
</evidence>
<evidence type="ECO:0000256" key="4">
    <source>
        <dbReference type="SAM" id="SignalP"/>
    </source>
</evidence>
<gene>
    <name evidence="5" type="ORF">GNE07_21920</name>
</gene>
<feature type="compositionally biased region" description="Low complexity" evidence="3">
    <location>
        <begin position="588"/>
        <end position="603"/>
    </location>
</feature>
<accession>A0AAW9WM73</accession>
<dbReference type="PROSITE" id="PS51170">
    <property type="entry name" value="CW"/>
    <property type="match status" value="1"/>
</dbReference>
<evidence type="ECO:0000313" key="5">
    <source>
        <dbReference type="EMBL" id="MUB65686.1"/>
    </source>
</evidence>
<evidence type="ECO:0000256" key="3">
    <source>
        <dbReference type="SAM" id="MobiDB-lite"/>
    </source>
</evidence>
<evidence type="ECO:0000256" key="2">
    <source>
        <dbReference type="PROSITE-ProRule" id="PRU00591"/>
    </source>
</evidence>
<name>A0AAW9WM73_9FIRM</name>
<dbReference type="EMBL" id="WNME01000017">
    <property type="protein sequence ID" value="MUB65686.1"/>
    <property type="molecule type" value="Genomic_DNA"/>
</dbReference>
<sequence length="720" mass="79829">MKKMHKLVMAGTMIAAVSLTVVGYTAAAAKGTASVVRGQYDFSDMTVRRVWFNTLDPVFMIDDYDRVWLDSSSNVLAEGNYEETGSDGSLMAPMAEMFRQLGVDYREDGSKITIIMNGDTLVMEIGKKDVTLNGIKISNALSDSQVPKRVNAKDNGLNPYLTEDYYVTYLPVAYVLHTFQADIYTDGNVKSFYAAVPIFKTELTPDLATVPDDYGVNYRSILKGDAEVSDEIAENITSTQNADGGFGLLPEAADMAQENLQGRRGSLISESTLEKGATIAELNYLADCLEETQDAAWESALIKGIRFLLENQSAAGGWQMNPSNPKGFRANLVFTDQITTDVLRLLRRVDSSSTLTTVKSTIGADKITQAIKAGDDFIINSQLVYDGKKTGWASQYSEDGKPAMGRTYERESVSAFATADIAEYLMYSCDPEDTIKEAVSSAVEWLEEVKIEDKEAVYISDLSMQNGFDVFLLDGTEPGILDTSFADDGLGTWASNYIYKSGTFKPLYSDVDPKRPEQPKVNDWNASSSDNLIWYATRSTITYYDNDLADVLIEEEYPTWIETGKALGTVDKPDPDPDSKPDPDHGSSDTGSSSSSSYTTAADPNSGTWTQDETGWRFTLKNGTQPKAQWIYLDWNGTKSWYYFSEEGYMITGWLEHEGNRYYLHPISDGTMGHMYVGWHFIDGKWYYFNEQSDGTMGRLLINTTTPDGYAVGADGTWIQ</sequence>
<feature type="region of interest" description="Disordered" evidence="3">
    <location>
        <begin position="565"/>
        <end position="610"/>
    </location>
</feature>
<dbReference type="Gene3D" id="2.10.270.10">
    <property type="entry name" value="Cholin Binding"/>
    <property type="match status" value="1"/>
</dbReference>